<evidence type="ECO:0000313" key="4">
    <source>
        <dbReference type="Proteomes" id="UP000660262"/>
    </source>
</evidence>
<dbReference type="SUPFAM" id="SSF55060">
    <property type="entry name" value="GHMP Kinase, C-terminal domain"/>
    <property type="match status" value="1"/>
</dbReference>
<dbReference type="EMBL" id="BNJQ01000012">
    <property type="protein sequence ID" value="GHP06133.1"/>
    <property type="molecule type" value="Genomic_DNA"/>
</dbReference>
<dbReference type="PANTHER" id="PTHR10977">
    <property type="entry name" value="DIPHOSPHOMEVALONATE DECARBOXYLASE"/>
    <property type="match status" value="1"/>
</dbReference>
<dbReference type="Pfam" id="PF18376">
    <property type="entry name" value="MDD_C"/>
    <property type="match status" value="1"/>
</dbReference>
<dbReference type="InterPro" id="IPR036554">
    <property type="entry name" value="GHMP_kinase_C_sf"/>
</dbReference>
<comment type="caution">
    <text evidence="3">The sequence shown here is derived from an EMBL/GenBank/DDBJ whole genome shotgun (WGS) entry which is preliminary data.</text>
</comment>
<dbReference type="GO" id="GO:0019287">
    <property type="term" value="P:isopentenyl diphosphate biosynthetic process, mevalonate pathway"/>
    <property type="evidence" value="ECO:0007669"/>
    <property type="project" value="TreeGrafter"/>
</dbReference>
<organism evidence="3 4">
    <name type="scientific">Pycnococcus provasolii</name>
    <dbReference type="NCBI Taxonomy" id="41880"/>
    <lineage>
        <taxon>Eukaryota</taxon>
        <taxon>Viridiplantae</taxon>
        <taxon>Chlorophyta</taxon>
        <taxon>Pseudoscourfieldiophyceae</taxon>
        <taxon>Pseudoscourfieldiales</taxon>
        <taxon>Pycnococcaceae</taxon>
        <taxon>Pycnococcus</taxon>
    </lineage>
</organism>
<dbReference type="PANTHER" id="PTHR10977:SF3">
    <property type="entry name" value="DIPHOSPHOMEVALONATE DECARBOXYLASE"/>
    <property type="match status" value="1"/>
</dbReference>
<dbReference type="GO" id="GO:0004163">
    <property type="term" value="F:diphosphomevalonate decarboxylase activity"/>
    <property type="evidence" value="ECO:0007669"/>
    <property type="project" value="TreeGrafter"/>
</dbReference>
<dbReference type="InterPro" id="IPR053859">
    <property type="entry name" value="MVD-like_N"/>
</dbReference>
<feature type="domain" description="Mvd1 C-terminal" evidence="1">
    <location>
        <begin position="298"/>
        <end position="416"/>
    </location>
</feature>
<evidence type="ECO:0000313" key="3">
    <source>
        <dbReference type="EMBL" id="GHP06133.1"/>
    </source>
</evidence>
<dbReference type="OrthoDB" id="10253702at2759"/>
<evidence type="ECO:0000259" key="2">
    <source>
        <dbReference type="Pfam" id="PF22700"/>
    </source>
</evidence>
<dbReference type="InterPro" id="IPR041431">
    <property type="entry name" value="Mvd1_C"/>
</dbReference>
<keyword evidence="4" id="KW-1185">Reference proteome</keyword>
<accession>A0A830HHT6</accession>
<gene>
    <name evidence="3" type="ORF">PPROV_000488000</name>
</gene>
<feature type="domain" description="Diphosphomevalonate decarboxylase-like N-terminal" evidence="2">
    <location>
        <begin position="46"/>
        <end position="210"/>
    </location>
</feature>
<sequence>MSSLLNCWSSVFSLKSAALDGSQPIPASTTLLPGASRYATSVAPHCFDLVKYWGDASSQNRLPLHGIVALVSSCDHLCTFSEARATLLEESAQSPAGGNDMDTITIDSVTCRGQHMPRGYASVLATLRSLAKGNLASTTVSVVIRTPARNGLASVTDAGAAAAAAFVVTVAAVLAADEAYNGQFAQLARKIGGLACTSLVGGFVKWSASTVATKEDDEIEPAGDNDMAMARRTAPEETSVAACICEPHAGLANDVRTITVVVSPEASQLRALAGSQTNAADEGRIAQASLDRFATAAARSVTTSPLLTHRVEKVVPARLHAVESCVARGDFEGLARLACAESNQVAAICSDTAPPLYFMSDVTRRVVAIVERYNHHVGRTAAAYTSAPLSASVTVLVKGAADEAAMLARLLHAFPAMPSSGRTLLAPRLESAKAEADADVMSLPFVRGLGVTEKLSALGIKALGDLASLTPPPESPNAVVWPDSVYGIVVGGVGAGAHAEDIGASDVSEPTLKEG</sequence>
<dbReference type="GO" id="GO:0005829">
    <property type="term" value="C:cytosol"/>
    <property type="evidence" value="ECO:0007669"/>
    <property type="project" value="TreeGrafter"/>
</dbReference>
<name>A0A830HHT6_9CHLO</name>
<dbReference type="Gene3D" id="3.30.230.10">
    <property type="match status" value="1"/>
</dbReference>
<dbReference type="InterPro" id="IPR014721">
    <property type="entry name" value="Ribsml_uS5_D2-typ_fold_subgr"/>
</dbReference>
<dbReference type="Proteomes" id="UP000660262">
    <property type="component" value="Unassembled WGS sequence"/>
</dbReference>
<protein>
    <recommendedName>
        <fullName evidence="5">Diphosphomevalonate decarboxylase</fullName>
    </recommendedName>
</protein>
<reference evidence="3" key="1">
    <citation type="submission" date="2020-10" db="EMBL/GenBank/DDBJ databases">
        <title>Unveiling of a novel bifunctional photoreceptor, Dualchrome1, isolated from a cosmopolitan green alga.</title>
        <authorList>
            <person name="Suzuki S."/>
            <person name="Kawachi M."/>
        </authorList>
    </citation>
    <scope>NUCLEOTIDE SEQUENCE</scope>
    <source>
        <strain evidence="3">NIES 2893</strain>
    </source>
</reference>
<dbReference type="Gene3D" id="3.30.70.890">
    <property type="entry name" value="GHMP kinase, C-terminal domain"/>
    <property type="match status" value="1"/>
</dbReference>
<proteinExistence type="predicted"/>
<evidence type="ECO:0008006" key="5">
    <source>
        <dbReference type="Google" id="ProtNLM"/>
    </source>
</evidence>
<dbReference type="Pfam" id="PF22700">
    <property type="entry name" value="MVD-like_N"/>
    <property type="match status" value="1"/>
</dbReference>
<dbReference type="AlphaFoldDB" id="A0A830HHT6"/>
<evidence type="ECO:0000259" key="1">
    <source>
        <dbReference type="Pfam" id="PF18376"/>
    </source>
</evidence>